<reference evidence="6 7" key="1">
    <citation type="journal article" date="2009" name="Stand. Genomic Sci.">
        <title>Complete genome sequence of Cryptobacterium curtum type strain (12-3).</title>
        <authorList>
            <person name="Mavrommatis K."/>
            <person name="Pukall R."/>
            <person name="Rohde C."/>
            <person name="Chen F."/>
            <person name="Sims D."/>
            <person name="Brettin T."/>
            <person name="Kuske C."/>
            <person name="Detter J.C."/>
            <person name="Han C."/>
            <person name="Lapidus A."/>
            <person name="Copeland A."/>
            <person name="Glavina Del Rio T."/>
            <person name="Nolan M."/>
            <person name="Lucas S."/>
            <person name="Tice H."/>
            <person name="Cheng J.F."/>
            <person name="Bruce D."/>
            <person name="Goodwin L."/>
            <person name="Pitluck S."/>
            <person name="Ovchinnikova G."/>
            <person name="Pati A."/>
            <person name="Ivanova N."/>
            <person name="Chen A."/>
            <person name="Palaniappan K."/>
            <person name="Chain P."/>
            <person name="D'haeseleer P."/>
            <person name="Goker M."/>
            <person name="Bristow J."/>
            <person name="Eisen J.A."/>
            <person name="Markowitz V."/>
            <person name="Hugenholtz P."/>
            <person name="Rohde M."/>
            <person name="Klenk H.P."/>
            <person name="Kyrpides N.C."/>
        </authorList>
    </citation>
    <scope>NUCLEOTIDE SEQUENCE [LARGE SCALE GENOMIC DNA]</scope>
    <source>
        <strain evidence="7">ATCC 700683 / DSM 15641 / 12-3</strain>
    </source>
</reference>
<keyword evidence="7" id="KW-1185">Reference proteome</keyword>
<dbReference type="InterPro" id="IPR050153">
    <property type="entry name" value="Metal_Ion_Import_ABC"/>
</dbReference>
<dbReference type="SMART" id="SM00382">
    <property type="entry name" value="AAA"/>
    <property type="match status" value="1"/>
</dbReference>
<comment type="similarity">
    <text evidence="1">Belongs to the ABC transporter superfamily.</text>
</comment>
<dbReference type="InterPro" id="IPR003439">
    <property type="entry name" value="ABC_transporter-like_ATP-bd"/>
</dbReference>
<evidence type="ECO:0000313" key="6">
    <source>
        <dbReference type="EMBL" id="ACU94153.1"/>
    </source>
</evidence>
<dbReference type="PANTHER" id="PTHR42734">
    <property type="entry name" value="METAL TRANSPORT SYSTEM ATP-BINDING PROTEIN TM_0124-RELATED"/>
    <property type="match status" value="1"/>
</dbReference>
<dbReference type="AlphaFoldDB" id="C7MML3"/>
<dbReference type="KEGG" id="ccu:Ccur_04300"/>
<organism evidence="6 7">
    <name type="scientific">Cryptobacterium curtum (strain ATCC 700683 / DSM 15641 / CCUG 43107 / 12-3)</name>
    <dbReference type="NCBI Taxonomy" id="469378"/>
    <lineage>
        <taxon>Bacteria</taxon>
        <taxon>Bacillati</taxon>
        <taxon>Actinomycetota</taxon>
        <taxon>Coriobacteriia</taxon>
        <taxon>Eggerthellales</taxon>
        <taxon>Eggerthellaceae</taxon>
        <taxon>Cryptobacterium</taxon>
    </lineage>
</organism>
<feature type="domain" description="ABC transporter" evidence="5">
    <location>
        <begin position="11"/>
        <end position="234"/>
    </location>
</feature>
<protein>
    <submittedName>
        <fullName evidence="6">ATPase component of Mn/Zn ABC-type transporter</fullName>
    </submittedName>
</protein>
<sequence>MSDSRDEKTPIRLHAVSYALGGQVIIDRVNFSLGQGNIIALTGENGSGKSTLCRIVMGSLVPDAGEAFLFGTNARHFKDWKRIGYVQQLPPAAVLRHPATALEIVQASCPRTTSLPSHTTAKEHALYWLAEVGMQAQAHQVIGSLSGGQLQRVRLAAALTCDPDLLVLDEPTTGLDAQSTEAFCTLIQTLRASRQLSILLVTHDRTTAQALDAQIVRLENGCLHAEADAEDKKG</sequence>
<proteinExistence type="inferred from homology"/>
<dbReference type="GO" id="GO:0016887">
    <property type="term" value="F:ATP hydrolysis activity"/>
    <property type="evidence" value="ECO:0007669"/>
    <property type="project" value="InterPro"/>
</dbReference>
<keyword evidence="2" id="KW-0813">Transport</keyword>
<dbReference type="HOGENOM" id="CLU_000604_1_11_11"/>
<dbReference type="InterPro" id="IPR027417">
    <property type="entry name" value="P-loop_NTPase"/>
</dbReference>
<evidence type="ECO:0000256" key="1">
    <source>
        <dbReference type="ARBA" id="ARBA00005417"/>
    </source>
</evidence>
<dbReference type="EMBL" id="CP001682">
    <property type="protein sequence ID" value="ACU94153.1"/>
    <property type="molecule type" value="Genomic_DNA"/>
</dbReference>
<dbReference type="Pfam" id="PF00005">
    <property type="entry name" value="ABC_tran"/>
    <property type="match status" value="1"/>
</dbReference>
<evidence type="ECO:0000256" key="3">
    <source>
        <dbReference type="ARBA" id="ARBA00022741"/>
    </source>
</evidence>
<dbReference type="RefSeq" id="WP_012802841.1">
    <property type="nucleotide sequence ID" value="NC_013170.1"/>
</dbReference>
<gene>
    <name evidence="6" type="ordered locus">Ccur_04300</name>
</gene>
<dbReference type="Gene3D" id="3.40.50.300">
    <property type="entry name" value="P-loop containing nucleotide triphosphate hydrolases"/>
    <property type="match status" value="1"/>
</dbReference>
<dbReference type="STRING" id="469378.Ccur_04300"/>
<dbReference type="eggNOG" id="COG1121">
    <property type="taxonomic scope" value="Bacteria"/>
</dbReference>
<dbReference type="GO" id="GO:0005524">
    <property type="term" value="F:ATP binding"/>
    <property type="evidence" value="ECO:0007669"/>
    <property type="project" value="UniProtKB-KW"/>
</dbReference>
<evidence type="ECO:0000313" key="7">
    <source>
        <dbReference type="Proteomes" id="UP000000954"/>
    </source>
</evidence>
<dbReference type="Proteomes" id="UP000000954">
    <property type="component" value="Chromosome"/>
</dbReference>
<dbReference type="SUPFAM" id="SSF52540">
    <property type="entry name" value="P-loop containing nucleoside triphosphate hydrolases"/>
    <property type="match status" value="1"/>
</dbReference>
<dbReference type="PROSITE" id="PS50893">
    <property type="entry name" value="ABC_TRANSPORTER_2"/>
    <property type="match status" value="1"/>
</dbReference>
<evidence type="ECO:0000259" key="5">
    <source>
        <dbReference type="PROSITE" id="PS50893"/>
    </source>
</evidence>
<accession>C7MML3</accession>
<dbReference type="InterPro" id="IPR017871">
    <property type="entry name" value="ABC_transporter-like_CS"/>
</dbReference>
<dbReference type="OrthoDB" id="5296765at2"/>
<dbReference type="PROSITE" id="PS00211">
    <property type="entry name" value="ABC_TRANSPORTER_1"/>
    <property type="match status" value="1"/>
</dbReference>
<evidence type="ECO:0000256" key="4">
    <source>
        <dbReference type="ARBA" id="ARBA00022840"/>
    </source>
</evidence>
<dbReference type="InterPro" id="IPR003593">
    <property type="entry name" value="AAA+_ATPase"/>
</dbReference>
<name>C7MML3_CRYCD</name>
<keyword evidence="4" id="KW-0067">ATP-binding</keyword>
<evidence type="ECO:0000256" key="2">
    <source>
        <dbReference type="ARBA" id="ARBA00022448"/>
    </source>
</evidence>
<keyword evidence="3" id="KW-0547">Nucleotide-binding</keyword>
<dbReference type="PANTHER" id="PTHR42734:SF17">
    <property type="entry name" value="METAL TRANSPORT SYSTEM ATP-BINDING PROTEIN TM_0124-RELATED"/>
    <property type="match status" value="1"/>
</dbReference>